<dbReference type="EMBL" id="DWYG01000026">
    <property type="protein sequence ID" value="HJB41360.1"/>
    <property type="molecule type" value="Genomic_DNA"/>
</dbReference>
<feature type="transmembrane region" description="Helical" evidence="1">
    <location>
        <begin position="21"/>
        <end position="49"/>
    </location>
</feature>
<feature type="transmembrane region" description="Helical" evidence="1">
    <location>
        <begin position="55"/>
        <end position="74"/>
    </location>
</feature>
<evidence type="ECO:0000256" key="1">
    <source>
        <dbReference type="SAM" id="Phobius"/>
    </source>
</evidence>
<dbReference type="AlphaFoldDB" id="A0A9D2S3I8"/>
<reference evidence="2" key="2">
    <citation type="submission" date="2021-04" db="EMBL/GenBank/DDBJ databases">
        <authorList>
            <person name="Gilroy R."/>
        </authorList>
    </citation>
    <scope>NUCLEOTIDE SEQUENCE</scope>
    <source>
        <strain evidence="2">ChiBcec8-13705</strain>
    </source>
</reference>
<proteinExistence type="predicted"/>
<keyword evidence="1" id="KW-1133">Transmembrane helix</keyword>
<feature type="transmembrane region" description="Helical" evidence="1">
    <location>
        <begin position="166"/>
        <end position="185"/>
    </location>
</feature>
<evidence type="ECO:0000313" key="3">
    <source>
        <dbReference type="Proteomes" id="UP000886803"/>
    </source>
</evidence>
<feature type="transmembrane region" description="Helical" evidence="1">
    <location>
        <begin position="136"/>
        <end position="154"/>
    </location>
</feature>
<evidence type="ECO:0000313" key="2">
    <source>
        <dbReference type="EMBL" id="HJB41360.1"/>
    </source>
</evidence>
<comment type="caution">
    <text evidence="2">The sequence shown here is derived from an EMBL/GenBank/DDBJ whole genome shotgun (WGS) entry which is preliminary data.</text>
</comment>
<sequence>MKSTKNGLASALVSGLRLEAVDMLGLAMIQVAIYLIVFAVVGIAVLTGSPEAADFGWPGLAALIMGMLLVFVEANSQFGTTFTLAVRLGRPRRTALAGSFVTCLLFGALTLLLTAALDAIWAIAFDFQGQSVLAMVPLWGYAAMVYLPIAVTVLEQAVAWVFGPKSMLFFLLIFLLVCQLPAQLVEDGPWAAYGSTVLAVLPLVLPAIGLLITAIGLRVLLRVDLKL</sequence>
<organism evidence="2 3">
    <name type="scientific">Candidatus Gemmiger avicola</name>
    <dbReference type="NCBI Taxonomy" id="2838605"/>
    <lineage>
        <taxon>Bacteria</taxon>
        <taxon>Bacillati</taxon>
        <taxon>Bacillota</taxon>
        <taxon>Clostridia</taxon>
        <taxon>Eubacteriales</taxon>
        <taxon>Gemmiger</taxon>
    </lineage>
</organism>
<dbReference type="Proteomes" id="UP000886803">
    <property type="component" value="Unassembled WGS sequence"/>
</dbReference>
<keyword evidence="1" id="KW-0472">Membrane</keyword>
<feature type="transmembrane region" description="Helical" evidence="1">
    <location>
        <begin position="197"/>
        <end position="221"/>
    </location>
</feature>
<keyword evidence="1" id="KW-0812">Transmembrane</keyword>
<protein>
    <submittedName>
        <fullName evidence="2">Uncharacterized protein</fullName>
    </submittedName>
</protein>
<reference evidence="2" key="1">
    <citation type="journal article" date="2021" name="PeerJ">
        <title>Extensive microbial diversity within the chicken gut microbiome revealed by metagenomics and culture.</title>
        <authorList>
            <person name="Gilroy R."/>
            <person name="Ravi A."/>
            <person name="Getino M."/>
            <person name="Pursley I."/>
            <person name="Horton D.L."/>
            <person name="Alikhan N.F."/>
            <person name="Baker D."/>
            <person name="Gharbi K."/>
            <person name="Hall N."/>
            <person name="Watson M."/>
            <person name="Adriaenssens E.M."/>
            <person name="Foster-Nyarko E."/>
            <person name="Jarju S."/>
            <person name="Secka A."/>
            <person name="Antonio M."/>
            <person name="Oren A."/>
            <person name="Chaudhuri R.R."/>
            <person name="La Ragione R."/>
            <person name="Hildebrand F."/>
            <person name="Pallen M.J."/>
        </authorList>
    </citation>
    <scope>NUCLEOTIDE SEQUENCE</scope>
    <source>
        <strain evidence="2">ChiBcec8-13705</strain>
    </source>
</reference>
<feature type="transmembrane region" description="Helical" evidence="1">
    <location>
        <begin position="95"/>
        <end position="124"/>
    </location>
</feature>
<name>A0A9D2S3I8_9FIRM</name>
<gene>
    <name evidence="2" type="ORF">H9945_02565</name>
</gene>
<accession>A0A9D2S3I8</accession>